<keyword evidence="2" id="KW-1185">Reference proteome</keyword>
<accession>A0A0D3KD03</accession>
<reference evidence="2" key="1">
    <citation type="journal article" date="2013" name="Nature">
        <title>Pan genome of the phytoplankton Emiliania underpins its global distribution.</title>
        <authorList>
            <person name="Read B.A."/>
            <person name="Kegel J."/>
            <person name="Klute M.J."/>
            <person name="Kuo A."/>
            <person name="Lefebvre S.C."/>
            <person name="Maumus F."/>
            <person name="Mayer C."/>
            <person name="Miller J."/>
            <person name="Monier A."/>
            <person name="Salamov A."/>
            <person name="Young J."/>
            <person name="Aguilar M."/>
            <person name="Claverie J.M."/>
            <person name="Frickenhaus S."/>
            <person name="Gonzalez K."/>
            <person name="Herman E.K."/>
            <person name="Lin Y.C."/>
            <person name="Napier J."/>
            <person name="Ogata H."/>
            <person name="Sarno A.F."/>
            <person name="Shmutz J."/>
            <person name="Schroeder D."/>
            <person name="de Vargas C."/>
            <person name="Verret F."/>
            <person name="von Dassow P."/>
            <person name="Valentin K."/>
            <person name="Van de Peer Y."/>
            <person name="Wheeler G."/>
            <person name="Dacks J.B."/>
            <person name="Delwiche C.F."/>
            <person name="Dyhrman S.T."/>
            <person name="Glockner G."/>
            <person name="John U."/>
            <person name="Richards T."/>
            <person name="Worden A.Z."/>
            <person name="Zhang X."/>
            <person name="Grigoriev I.V."/>
            <person name="Allen A.E."/>
            <person name="Bidle K."/>
            <person name="Borodovsky M."/>
            <person name="Bowler C."/>
            <person name="Brownlee C."/>
            <person name="Cock J.M."/>
            <person name="Elias M."/>
            <person name="Gladyshev V.N."/>
            <person name="Groth M."/>
            <person name="Guda C."/>
            <person name="Hadaegh A."/>
            <person name="Iglesias-Rodriguez M.D."/>
            <person name="Jenkins J."/>
            <person name="Jones B.M."/>
            <person name="Lawson T."/>
            <person name="Leese F."/>
            <person name="Lindquist E."/>
            <person name="Lobanov A."/>
            <person name="Lomsadze A."/>
            <person name="Malik S.B."/>
            <person name="Marsh M.E."/>
            <person name="Mackinder L."/>
            <person name="Mock T."/>
            <person name="Mueller-Roeber B."/>
            <person name="Pagarete A."/>
            <person name="Parker M."/>
            <person name="Probert I."/>
            <person name="Quesneville H."/>
            <person name="Raines C."/>
            <person name="Rensing S.A."/>
            <person name="Riano-Pachon D.M."/>
            <person name="Richier S."/>
            <person name="Rokitta S."/>
            <person name="Shiraiwa Y."/>
            <person name="Soanes D.M."/>
            <person name="van der Giezen M."/>
            <person name="Wahlund T.M."/>
            <person name="Williams B."/>
            <person name="Wilson W."/>
            <person name="Wolfe G."/>
            <person name="Wurch L.L."/>
        </authorList>
    </citation>
    <scope>NUCLEOTIDE SEQUENCE</scope>
</reference>
<evidence type="ECO:0000313" key="1">
    <source>
        <dbReference type="EnsemblProtists" id="EOD33638"/>
    </source>
</evidence>
<dbReference type="AlphaFoldDB" id="A0A0D3KD03"/>
<reference evidence="1" key="2">
    <citation type="submission" date="2024-10" db="UniProtKB">
        <authorList>
            <consortium name="EnsemblProtists"/>
        </authorList>
    </citation>
    <scope>IDENTIFICATION</scope>
</reference>
<dbReference type="RefSeq" id="XP_005786067.1">
    <property type="nucleotide sequence ID" value="XM_005786010.1"/>
</dbReference>
<evidence type="ECO:0000313" key="2">
    <source>
        <dbReference type="Proteomes" id="UP000013827"/>
    </source>
</evidence>
<dbReference type="PaxDb" id="2903-EOD33638"/>
<name>A0A0D3KD03_EMIH1</name>
<dbReference type="KEGG" id="ehx:EMIHUDRAFT_229355"/>
<dbReference type="GeneID" id="17278908"/>
<dbReference type="EnsemblProtists" id="EOD33638">
    <property type="protein sequence ID" value="EOD33638"/>
    <property type="gene ID" value="EMIHUDRAFT_229355"/>
</dbReference>
<proteinExistence type="predicted"/>
<organism evidence="1 2">
    <name type="scientific">Emiliania huxleyi (strain CCMP1516)</name>
    <dbReference type="NCBI Taxonomy" id="280463"/>
    <lineage>
        <taxon>Eukaryota</taxon>
        <taxon>Haptista</taxon>
        <taxon>Haptophyta</taxon>
        <taxon>Prymnesiophyceae</taxon>
        <taxon>Isochrysidales</taxon>
        <taxon>Noelaerhabdaceae</taxon>
        <taxon>Emiliania</taxon>
    </lineage>
</organism>
<protein>
    <submittedName>
        <fullName evidence="1">Uncharacterized protein</fullName>
    </submittedName>
</protein>
<dbReference type="Proteomes" id="UP000013827">
    <property type="component" value="Unassembled WGS sequence"/>
</dbReference>
<dbReference type="HOGENOM" id="CLU_1312213_0_0_1"/>
<sequence>MICLVGHPLSRFDIAFSSLLRSPQKAQQEEPRRRATNLADDTAESAFDFSRVPALLEAQYTTLDPLGAIRPTSIKVDDICYVYHSCWWLTKQQGLLAPPKVISLSPQLERQRAFDLLDALTRSGALQLDDASLHVIVGATHVFADSVMETLVAESINPIEKLESSSLIIASVVHNVPPQQLLADDEQLRRVQQFASPVLSSKAERSTQEV</sequence>